<feature type="non-terminal residue" evidence="10">
    <location>
        <position position="297"/>
    </location>
</feature>
<evidence type="ECO:0000256" key="4">
    <source>
        <dbReference type="ARBA" id="ARBA00022475"/>
    </source>
</evidence>
<keyword evidence="4" id="KW-1003">Cell membrane</keyword>
<protein>
    <submittedName>
        <fullName evidence="10">Anion transporter</fullName>
    </submittedName>
</protein>
<keyword evidence="3" id="KW-0813">Transport</keyword>
<evidence type="ECO:0000256" key="7">
    <source>
        <dbReference type="ARBA" id="ARBA00023136"/>
    </source>
</evidence>
<feature type="transmembrane region" description="Helical" evidence="8">
    <location>
        <begin position="173"/>
        <end position="196"/>
    </location>
</feature>
<feature type="transmembrane region" description="Helical" evidence="8">
    <location>
        <begin position="95"/>
        <end position="128"/>
    </location>
</feature>
<comment type="similarity">
    <text evidence="2">Belongs to the CitM (TC 2.A.11) transporter family.</text>
</comment>
<dbReference type="InterPro" id="IPR000802">
    <property type="entry name" value="Arsenical_pump_ArsB"/>
</dbReference>
<evidence type="ECO:0000256" key="5">
    <source>
        <dbReference type="ARBA" id="ARBA00022692"/>
    </source>
</evidence>
<dbReference type="InterPro" id="IPR004680">
    <property type="entry name" value="Cit_transptr-like_dom"/>
</dbReference>
<feature type="domain" description="Citrate transporter-like" evidence="9">
    <location>
        <begin position="20"/>
        <end position="294"/>
    </location>
</feature>
<evidence type="ECO:0000256" key="3">
    <source>
        <dbReference type="ARBA" id="ARBA00022448"/>
    </source>
</evidence>
<dbReference type="GO" id="GO:0005886">
    <property type="term" value="C:plasma membrane"/>
    <property type="evidence" value="ECO:0007669"/>
    <property type="project" value="UniProtKB-SubCell"/>
</dbReference>
<dbReference type="PANTHER" id="PTHR43302:SF5">
    <property type="entry name" value="TRANSPORTER ARSB-RELATED"/>
    <property type="match status" value="1"/>
</dbReference>
<evidence type="ECO:0000256" key="2">
    <source>
        <dbReference type="ARBA" id="ARBA00009843"/>
    </source>
</evidence>
<comment type="subcellular location">
    <subcellularLocation>
        <location evidence="1">Cell membrane</location>
        <topology evidence="1">Multi-pass membrane protein</topology>
    </subcellularLocation>
</comment>
<reference evidence="10 11" key="1">
    <citation type="journal article" date="2016" name="Nat. Commun.">
        <title>Thousands of microbial genomes shed light on interconnected biogeochemical processes in an aquifer system.</title>
        <authorList>
            <person name="Anantharaman K."/>
            <person name="Brown C.T."/>
            <person name="Hug L.A."/>
            <person name="Sharon I."/>
            <person name="Castelle C.J."/>
            <person name="Probst A.J."/>
            <person name="Thomas B.C."/>
            <person name="Singh A."/>
            <person name="Wilkins M.J."/>
            <person name="Karaoz U."/>
            <person name="Brodie E.L."/>
            <person name="Williams K.H."/>
            <person name="Hubbard S.S."/>
            <person name="Banfield J.F."/>
        </authorList>
    </citation>
    <scope>NUCLEOTIDE SEQUENCE [LARGE SCALE GENOMIC DNA]</scope>
</reference>
<dbReference type="PANTHER" id="PTHR43302">
    <property type="entry name" value="TRANSPORTER ARSB-RELATED"/>
    <property type="match status" value="1"/>
</dbReference>
<proteinExistence type="inferred from homology"/>
<keyword evidence="7 8" id="KW-0472">Membrane</keyword>
<evidence type="ECO:0000313" key="11">
    <source>
        <dbReference type="Proteomes" id="UP000179266"/>
    </source>
</evidence>
<gene>
    <name evidence="10" type="ORF">A2161_09940</name>
</gene>
<comment type="caution">
    <text evidence="10">The sequence shown here is derived from an EMBL/GenBank/DDBJ whole genome shotgun (WGS) entry which is preliminary data.</text>
</comment>
<keyword evidence="5 8" id="KW-0812">Transmembrane</keyword>
<feature type="transmembrane region" description="Helical" evidence="8">
    <location>
        <begin position="268"/>
        <end position="287"/>
    </location>
</feature>
<dbReference type="Proteomes" id="UP000179266">
    <property type="component" value="Unassembled WGS sequence"/>
</dbReference>
<name>A0A1F7RMY2_9BACT</name>
<dbReference type="GO" id="GO:0015105">
    <property type="term" value="F:arsenite transmembrane transporter activity"/>
    <property type="evidence" value="ECO:0007669"/>
    <property type="project" value="InterPro"/>
</dbReference>
<feature type="transmembrane region" description="Helical" evidence="8">
    <location>
        <begin position="135"/>
        <end position="153"/>
    </location>
</feature>
<sequence length="297" mass="32750">MTLIAIIIFIATYTGVAFGRIPYLSLDRTGIALLGAIAMVVTKVLSTNQAFESIDAPTIILLFSLMIISAQFRLSGFYTEIASRISRLMNKPKRFLLVMMFTSAILSAILANDIICLAFTPVLLYSIIQTGLNPFPFLIGLAVSSNIGSAATIIGNPQNMLLGQIGNLSFRDFFVWCTPPSVISLFGSYLIISLIYQKSFNKKYPVKSNGQIQSLPAFNYHQTLKGIVVTVIVIILFFLKFPREISAVALAGVLLCSRKMHTRTIMGLIDWHLIILFCSLFIVIQGLEVTQLPSLLI</sequence>
<evidence type="ECO:0000256" key="6">
    <source>
        <dbReference type="ARBA" id="ARBA00022989"/>
    </source>
</evidence>
<dbReference type="PRINTS" id="PR00758">
    <property type="entry name" value="ARSENICPUMP"/>
</dbReference>
<organism evidence="10 11">
    <name type="scientific">Candidatus Schekmanbacteria bacterium RBG_13_48_7</name>
    <dbReference type="NCBI Taxonomy" id="1817878"/>
    <lineage>
        <taxon>Bacteria</taxon>
        <taxon>Candidatus Schekmaniibacteriota</taxon>
    </lineage>
</organism>
<dbReference type="AlphaFoldDB" id="A0A1F7RMY2"/>
<keyword evidence="6 8" id="KW-1133">Transmembrane helix</keyword>
<feature type="transmembrane region" description="Helical" evidence="8">
    <location>
        <begin position="58"/>
        <end position="75"/>
    </location>
</feature>
<evidence type="ECO:0000256" key="8">
    <source>
        <dbReference type="SAM" id="Phobius"/>
    </source>
</evidence>
<feature type="transmembrane region" description="Helical" evidence="8">
    <location>
        <begin position="217"/>
        <end position="239"/>
    </location>
</feature>
<evidence type="ECO:0000313" key="10">
    <source>
        <dbReference type="EMBL" id="OGL42690.1"/>
    </source>
</evidence>
<evidence type="ECO:0000259" key="9">
    <source>
        <dbReference type="Pfam" id="PF03600"/>
    </source>
</evidence>
<evidence type="ECO:0000256" key="1">
    <source>
        <dbReference type="ARBA" id="ARBA00004651"/>
    </source>
</evidence>
<accession>A0A1F7RMY2</accession>
<dbReference type="Pfam" id="PF03600">
    <property type="entry name" value="CitMHS"/>
    <property type="match status" value="1"/>
</dbReference>
<dbReference type="EMBL" id="MGDD01000309">
    <property type="protein sequence ID" value="OGL42690.1"/>
    <property type="molecule type" value="Genomic_DNA"/>
</dbReference>